<dbReference type="RefSeq" id="WP_085751228.1">
    <property type="nucleotide sequence ID" value="NZ_BSPR01000007.1"/>
</dbReference>
<sequence length="450" mass="49110">MTPPATAAARPSRLLERSLRLFTDVRDGEGPQVLLLALNVFLILAAYYVMKPVREALILAQPGGAEIKSYAMAVQAAMLLAIVPLYGALARRMDRRRLINVVTLFFIACPPVFYVLSGRGIGVGVAFFLWLGIFSLMVIAQFWAYCNDLYTPEAGKRLFALIAFGASSGAVFGAFISGHLIHVVGVRPLMLVGSLVLGTSLVLFNLIDHFSGRTVVRPPHAEDAAKGLGDRNPFAVVLQNRYLLGIALLVLVLNWVNASGEYILGRIVREGAEAQVAAGLLERDRTGVFIGGFYASYFQVVNLLGMLLQLFVVSRLVKTLGVAVAICVLPIVAFGSYLVAVLMPVLAVVRWVKTAENSLDYSLQNTVNHMLYLPLSREEKYKGKPTIDSFFVRIGDLFSAATVYAGTVWFTLGVSGFALMNLVLVGLWLALAVWVGRRFHRLVPAPQEHP</sequence>
<dbReference type="InterPro" id="IPR036259">
    <property type="entry name" value="MFS_trans_sf"/>
</dbReference>
<dbReference type="EMBL" id="CP015118">
    <property type="protein sequence ID" value="ARN20951.1"/>
    <property type="molecule type" value="Genomic_DNA"/>
</dbReference>
<keyword evidence="3" id="KW-0472">Membrane</keyword>
<keyword evidence="2" id="KW-1133">Transmembrane helix</keyword>
<evidence type="ECO:0000256" key="2">
    <source>
        <dbReference type="ARBA" id="ARBA00022989"/>
    </source>
</evidence>
<dbReference type="AlphaFoldDB" id="A0A1W6L9G6"/>
<dbReference type="PANTHER" id="PTHR43596">
    <property type="entry name" value="ADP,ATP CARRIER PROTEIN"/>
    <property type="match status" value="1"/>
</dbReference>
<keyword evidence="1" id="KW-0812">Transmembrane</keyword>
<keyword evidence="5" id="KW-1185">Reference proteome</keyword>
<evidence type="ECO:0000313" key="4">
    <source>
        <dbReference type="EMBL" id="ARN20951.1"/>
    </source>
</evidence>
<dbReference type="KEGG" id="rgu:A4W93_14165"/>
<dbReference type="STRING" id="946333.A4W93_14165"/>
<proteinExistence type="predicted"/>
<dbReference type="InterPro" id="IPR011701">
    <property type="entry name" value="MFS"/>
</dbReference>
<evidence type="ECO:0000313" key="5">
    <source>
        <dbReference type="Proteomes" id="UP000193427"/>
    </source>
</evidence>
<dbReference type="OrthoDB" id="199378at2"/>
<evidence type="ECO:0000256" key="3">
    <source>
        <dbReference type="ARBA" id="ARBA00023136"/>
    </source>
</evidence>
<reference evidence="4 5" key="1">
    <citation type="submission" date="2016-04" db="EMBL/GenBank/DDBJ databases">
        <title>Complete genome sequence of natural rubber-degrading, novel Gram-negative bacterium, Rhizobacter gummiphilus strain NS21.</title>
        <authorList>
            <person name="Tabata M."/>
            <person name="Kasai D."/>
            <person name="Fukuda M."/>
        </authorList>
    </citation>
    <scope>NUCLEOTIDE SEQUENCE [LARGE SCALE GENOMIC DNA]</scope>
    <source>
        <strain evidence="4 5">NS21</strain>
    </source>
</reference>
<dbReference type="SUPFAM" id="SSF103473">
    <property type="entry name" value="MFS general substrate transporter"/>
    <property type="match status" value="1"/>
</dbReference>
<dbReference type="GO" id="GO:0022857">
    <property type="term" value="F:transmembrane transporter activity"/>
    <property type="evidence" value="ECO:0007669"/>
    <property type="project" value="InterPro"/>
</dbReference>
<accession>A0A1W6L9G6</accession>
<dbReference type="PANTHER" id="PTHR43596:SF1">
    <property type="entry name" value="ADP,ATP CARRIER PROTEIN"/>
    <property type="match status" value="1"/>
</dbReference>
<dbReference type="Pfam" id="PF07690">
    <property type="entry name" value="MFS_1"/>
    <property type="match status" value="1"/>
</dbReference>
<organism evidence="4 5">
    <name type="scientific">Piscinibacter gummiphilus</name>
    <dbReference type="NCBI Taxonomy" id="946333"/>
    <lineage>
        <taxon>Bacteria</taxon>
        <taxon>Pseudomonadati</taxon>
        <taxon>Pseudomonadota</taxon>
        <taxon>Betaproteobacteria</taxon>
        <taxon>Burkholderiales</taxon>
        <taxon>Sphaerotilaceae</taxon>
        <taxon>Piscinibacter</taxon>
    </lineage>
</organism>
<name>A0A1W6L9G6_9BURK</name>
<dbReference type="Proteomes" id="UP000193427">
    <property type="component" value="Chromosome"/>
</dbReference>
<dbReference type="CDD" id="cd06174">
    <property type="entry name" value="MFS"/>
    <property type="match status" value="1"/>
</dbReference>
<gene>
    <name evidence="4" type="ORF">A4W93_14165</name>
</gene>
<evidence type="ECO:0000256" key="1">
    <source>
        <dbReference type="ARBA" id="ARBA00022692"/>
    </source>
</evidence>
<dbReference type="Gene3D" id="1.20.1250.20">
    <property type="entry name" value="MFS general substrate transporter like domains"/>
    <property type="match status" value="1"/>
</dbReference>
<protein>
    <submittedName>
        <fullName evidence="4">Uncharacterized protein</fullName>
    </submittedName>
</protein>